<comment type="caution">
    <text evidence="1">The sequence shown here is derived from an EMBL/GenBank/DDBJ whole genome shotgun (WGS) entry which is preliminary data.</text>
</comment>
<reference evidence="1" key="1">
    <citation type="journal article" date="2014" name="Front. Microbiol.">
        <title>High frequency of phylogenetically diverse reductive dehalogenase-homologous genes in deep subseafloor sedimentary metagenomes.</title>
        <authorList>
            <person name="Kawai M."/>
            <person name="Futagami T."/>
            <person name="Toyoda A."/>
            <person name="Takaki Y."/>
            <person name="Nishi S."/>
            <person name="Hori S."/>
            <person name="Arai W."/>
            <person name="Tsubouchi T."/>
            <person name="Morono Y."/>
            <person name="Uchiyama I."/>
            <person name="Ito T."/>
            <person name="Fujiyama A."/>
            <person name="Inagaki F."/>
            <person name="Takami H."/>
        </authorList>
    </citation>
    <scope>NUCLEOTIDE SEQUENCE</scope>
    <source>
        <strain evidence="1">Expedition CK06-06</strain>
    </source>
</reference>
<sequence length="200" mass="23230">GLDSFDEAATKQAVILRILSLVGWDAYDIDEVKPEYPVGNSKVDYSLRYSNTNKVFIEVKRVGEELEKHQEQLLNYSFKEGVQLPILTNGVAWWFYLPLHEGSWEQRKFYTIEIYDQAPEEIVNRLVDYLSKENVVTGVAVQTAESIYRSRQKDNLIVDTIPKAWNRIISEPDELLIELIAEHTEKLCGYKPENSRIENF</sequence>
<evidence type="ECO:0000313" key="1">
    <source>
        <dbReference type="EMBL" id="GAI49706.1"/>
    </source>
</evidence>
<name>X1Q4M4_9ZZZZ</name>
<protein>
    <submittedName>
        <fullName evidence="1">Uncharacterized protein</fullName>
    </submittedName>
</protein>
<dbReference type="EMBL" id="BARV01038660">
    <property type="protein sequence ID" value="GAI49706.1"/>
    <property type="molecule type" value="Genomic_DNA"/>
</dbReference>
<organism evidence="1">
    <name type="scientific">marine sediment metagenome</name>
    <dbReference type="NCBI Taxonomy" id="412755"/>
    <lineage>
        <taxon>unclassified sequences</taxon>
        <taxon>metagenomes</taxon>
        <taxon>ecological metagenomes</taxon>
    </lineage>
</organism>
<dbReference type="AlphaFoldDB" id="X1Q4M4"/>
<gene>
    <name evidence="1" type="ORF">S06H3_59488</name>
</gene>
<feature type="non-terminal residue" evidence="1">
    <location>
        <position position="200"/>
    </location>
</feature>
<proteinExistence type="predicted"/>
<accession>X1Q4M4</accession>
<feature type="non-terminal residue" evidence="1">
    <location>
        <position position="1"/>
    </location>
</feature>